<gene>
    <name evidence="1" type="ORF">BJ122_10567</name>
</gene>
<dbReference type="RefSeq" id="WP_110780222.1">
    <property type="nucleotide sequence ID" value="NZ_QJTI01000005.1"/>
</dbReference>
<proteinExistence type="predicted"/>
<keyword evidence="2" id="KW-1185">Reference proteome</keyword>
<comment type="caution">
    <text evidence="1">The sequence shown here is derived from an EMBL/GenBank/DDBJ whole genome shotgun (WGS) entry which is preliminary data.</text>
</comment>
<dbReference type="OrthoDB" id="8240585at2"/>
<dbReference type="Proteomes" id="UP000248148">
    <property type="component" value="Unassembled WGS sequence"/>
</dbReference>
<dbReference type="EMBL" id="QJTI01000005">
    <property type="protein sequence ID" value="PYF03810.1"/>
    <property type="molecule type" value="Genomic_DNA"/>
</dbReference>
<evidence type="ECO:0000313" key="2">
    <source>
        <dbReference type="Proteomes" id="UP000248148"/>
    </source>
</evidence>
<sequence>MQAALDRILQTYALLNSSAAADAVRDQLQRYLQTLHDGGETDVDRLTVCGLVYLRQQDGRLDPVKAGYTGM</sequence>
<dbReference type="AlphaFoldDB" id="A0A318TIZ4"/>
<organism evidence="1 2">
    <name type="scientific">Rhodopseudomonas faecalis</name>
    <dbReference type="NCBI Taxonomy" id="99655"/>
    <lineage>
        <taxon>Bacteria</taxon>
        <taxon>Pseudomonadati</taxon>
        <taxon>Pseudomonadota</taxon>
        <taxon>Alphaproteobacteria</taxon>
        <taxon>Hyphomicrobiales</taxon>
        <taxon>Nitrobacteraceae</taxon>
        <taxon>Rhodopseudomonas</taxon>
    </lineage>
</organism>
<evidence type="ECO:0000313" key="1">
    <source>
        <dbReference type="EMBL" id="PYF03810.1"/>
    </source>
</evidence>
<reference evidence="1 2" key="1">
    <citation type="submission" date="2018-06" db="EMBL/GenBank/DDBJ databases">
        <title>Genomic Encyclopedia of Archaeal and Bacterial Type Strains, Phase II (KMG-II): from individual species to whole genera.</title>
        <authorList>
            <person name="Goeker M."/>
        </authorList>
    </citation>
    <scope>NUCLEOTIDE SEQUENCE [LARGE SCALE GENOMIC DNA]</scope>
    <source>
        <strain evidence="1 2">JCM 11668</strain>
    </source>
</reference>
<protein>
    <submittedName>
        <fullName evidence="1">Uncharacterized protein</fullName>
    </submittedName>
</protein>
<name>A0A318TIZ4_9BRAD</name>
<accession>A0A318TIZ4</accession>